<feature type="non-terminal residue" evidence="1">
    <location>
        <position position="1"/>
    </location>
</feature>
<reference evidence="1" key="1">
    <citation type="journal article" date="2015" name="Nature">
        <title>Complex archaea that bridge the gap between prokaryotes and eukaryotes.</title>
        <authorList>
            <person name="Spang A."/>
            <person name="Saw J.H."/>
            <person name="Jorgensen S.L."/>
            <person name="Zaremba-Niedzwiedzka K."/>
            <person name="Martijn J."/>
            <person name="Lind A.E."/>
            <person name="van Eijk R."/>
            <person name="Schleper C."/>
            <person name="Guy L."/>
            <person name="Ettema T.J."/>
        </authorList>
    </citation>
    <scope>NUCLEOTIDE SEQUENCE</scope>
</reference>
<proteinExistence type="predicted"/>
<name>A0A0F8VWL6_9ZZZZ</name>
<evidence type="ECO:0000313" key="1">
    <source>
        <dbReference type="EMBL" id="KKK48707.1"/>
    </source>
</evidence>
<dbReference type="AlphaFoldDB" id="A0A0F8VWL6"/>
<comment type="caution">
    <text evidence="1">The sequence shown here is derived from an EMBL/GenBank/DDBJ whole genome shotgun (WGS) entry which is preliminary data.</text>
</comment>
<dbReference type="EMBL" id="LAZR01068930">
    <property type="protein sequence ID" value="KKK48707.1"/>
    <property type="molecule type" value="Genomic_DNA"/>
</dbReference>
<organism evidence="1">
    <name type="scientific">marine sediment metagenome</name>
    <dbReference type="NCBI Taxonomy" id="412755"/>
    <lineage>
        <taxon>unclassified sequences</taxon>
        <taxon>metagenomes</taxon>
        <taxon>ecological metagenomes</taxon>
    </lineage>
</organism>
<sequence length="71" mass="8161">PYRGMEHAPRVPAREWTATYPSLAFWQDTVIVSLRCGERFLDADGKTPQSRHGVATLGLPVQWFYDRMAPR</sequence>
<gene>
    <name evidence="1" type="ORF">LCGC14_3142430</name>
</gene>
<accession>A0A0F8VWL6</accession>
<protein>
    <submittedName>
        <fullName evidence="1">Uncharacterized protein</fullName>
    </submittedName>
</protein>